<dbReference type="InterPro" id="IPR024572">
    <property type="entry name" value="RcnB"/>
</dbReference>
<dbReference type="EMBL" id="JAOTJD010000002">
    <property type="protein sequence ID" value="MFD3262674.1"/>
    <property type="molecule type" value="Genomic_DNA"/>
</dbReference>
<comment type="caution">
    <text evidence="3">The sequence shown here is derived from an EMBL/GenBank/DDBJ whole genome shotgun (WGS) entry which is preliminary data.</text>
</comment>
<evidence type="ECO:0000313" key="3">
    <source>
        <dbReference type="EMBL" id="MFD3262674.1"/>
    </source>
</evidence>
<name>A0ABW6CHX1_9CAUL</name>
<dbReference type="Gene3D" id="3.10.450.160">
    <property type="entry name" value="inner membrane protein cigr"/>
    <property type="match status" value="1"/>
</dbReference>
<feature type="chain" id="PRO_5046205231" evidence="2">
    <location>
        <begin position="23"/>
        <end position="129"/>
    </location>
</feature>
<gene>
    <name evidence="3" type="ORF">OCL97_01715</name>
</gene>
<dbReference type="Pfam" id="PF11776">
    <property type="entry name" value="RcnB"/>
    <property type="match status" value="1"/>
</dbReference>
<dbReference type="RefSeq" id="WP_377367031.1">
    <property type="nucleotide sequence ID" value="NZ_JAOTJD010000002.1"/>
</dbReference>
<organism evidence="3 4">
    <name type="scientific">Phenylobacterium ferrooxidans</name>
    <dbReference type="NCBI Taxonomy" id="2982689"/>
    <lineage>
        <taxon>Bacteria</taxon>
        <taxon>Pseudomonadati</taxon>
        <taxon>Pseudomonadota</taxon>
        <taxon>Alphaproteobacteria</taxon>
        <taxon>Caulobacterales</taxon>
        <taxon>Caulobacteraceae</taxon>
        <taxon>Phenylobacterium</taxon>
    </lineage>
</organism>
<proteinExistence type="predicted"/>
<sequence length="129" mass="13961">MKNLLAAAAVATLALAPIAAHAEPGGHGQGHKKDKGHQDSRHDNGGAWTPPGLAKKPGGMPPGQYKKHYRQGQRLPSSYVKPSYYVADPSAYRLRTAPAGYRWVQVDNQYYLAQTRTGLISEVVSALVR</sequence>
<evidence type="ECO:0000256" key="2">
    <source>
        <dbReference type="SAM" id="SignalP"/>
    </source>
</evidence>
<evidence type="ECO:0000256" key="1">
    <source>
        <dbReference type="SAM" id="MobiDB-lite"/>
    </source>
</evidence>
<keyword evidence="4" id="KW-1185">Reference proteome</keyword>
<reference evidence="3 4" key="1">
    <citation type="submission" date="2022-09" db="EMBL/GenBank/DDBJ databases">
        <title>New species of Phenylobacterium.</title>
        <authorList>
            <person name="Mieszkin S."/>
        </authorList>
    </citation>
    <scope>NUCLEOTIDE SEQUENCE [LARGE SCALE GENOMIC DNA]</scope>
    <source>
        <strain evidence="3 4">HK31-G</strain>
    </source>
</reference>
<protein>
    <submittedName>
        <fullName evidence="3">RcnB family protein</fullName>
    </submittedName>
</protein>
<feature type="signal peptide" evidence="2">
    <location>
        <begin position="1"/>
        <end position="22"/>
    </location>
</feature>
<feature type="region of interest" description="Disordered" evidence="1">
    <location>
        <begin position="22"/>
        <end position="74"/>
    </location>
</feature>
<dbReference type="Proteomes" id="UP001598130">
    <property type="component" value="Unassembled WGS sequence"/>
</dbReference>
<accession>A0ABW6CHX1</accession>
<evidence type="ECO:0000313" key="4">
    <source>
        <dbReference type="Proteomes" id="UP001598130"/>
    </source>
</evidence>
<keyword evidence="2" id="KW-0732">Signal</keyword>